<dbReference type="InterPro" id="IPR014016">
    <property type="entry name" value="UvrD-like_ATP-bd"/>
</dbReference>
<evidence type="ECO:0000256" key="8">
    <source>
        <dbReference type="ARBA" id="ARBA00048988"/>
    </source>
</evidence>
<dbReference type="Proteomes" id="UP000599179">
    <property type="component" value="Unassembled WGS sequence"/>
</dbReference>
<dbReference type="SUPFAM" id="SSF52540">
    <property type="entry name" value="P-loop containing nucleoside triphosphate hydrolases"/>
    <property type="match status" value="1"/>
</dbReference>
<comment type="catalytic activity">
    <reaction evidence="6">
        <text>Couples ATP hydrolysis with the unwinding of duplex DNA by translocating in the 3'-5' direction.</text>
        <dbReference type="EC" id="5.6.2.4"/>
    </reaction>
</comment>
<gene>
    <name evidence="12" type="ORF">GCM10010832_05090</name>
</gene>
<dbReference type="InterPro" id="IPR014017">
    <property type="entry name" value="DNA_helicase_UvrD-like_C"/>
</dbReference>
<dbReference type="Gene3D" id="1.25.40.10">
    <property type="entry name" value="Tetratricopeptide repeat domain"/>
    <property type="match status" value="1"/>
</dbReference>
<keyword evidence="2 10" id="KW-0378">Hydrolase</keyword>
<feature type="binding site" evidence="10">
    <location>
        <begin position="172"/>
        <end position="179"/>
    </location>
    <ligand>
        <name>ATP</name>
        <dbReference type="ChEBI" id="CHEBI:30616"/>
    </ligand>
</feature>
<reference evidence="13" key="1">
    <citation type="journal article" date="2019" name="Int. J. Syst. Evol. Microbiol.">
        <title>The Global Catalogue of Microorganisms (GCM) 10K type strain sequencing project: providing services to taxonomists for standard genome sequencing and annotation.</title>
        <authorList>
            <consortium name="The Broad Institute Genomics Platform"/>
            <consortium name="The Broad Institute Genome Sequencing Center for Infectious Disease"/>
            <person name="Wu L."/>
            <person name="Ma J."/>
        </authorList>
    </citation>
    <scope>NUCLEOTIDE SEQUENCE [LARGE SCALE GENOMIC DNA]</scope>
    <source>
        <strain evidence="13">CGMCC 1.12931</strain>
    </source>
</reference>
<accession>A0ABQ1SC96</accession>
<dbReference type="Pfam" id="PF13361">
    <property type="entry name" value="UvrD_C"/>
    <property type="match status" value="1"/>
</dbReference>
<keyword evidence="1 10" id="KW-0547">Nucleotide-binding</keyword>
<name>A0ABQ1SC96_9FLAO</name>
<dbReference type="Gene3D" id="3.40.50.300">
    <property type="entry name" value="P-loop containing nucleotide triphosphate hydrolases"/>
    <property type="match status" value="3"/>
</dbReference>
<evidence type="ECO:0000256" key="1">
    <source>
        <dbReference type="ARBA" id="ARBA00022741"/>
    </source>
</evidence>
<evidence type="ECO:0000256" key="4">
    <source>
        <dbReference type="ARBA" id="ARBA00022840"/>
    </source>
</evidence>
<dbReference type="SMART" id="SM00028">
    <property type="entry name" value="TPR"/>
    <property type="match status" value="2"/>
</dbReference>
<comment type="caution">
    <text evidence="12">The sequence shown here is derived from an EMBL/GenBank/DDBJ whole genome shotgun (WGS) entry which is preliminary data.</text>
</comment>
<evidence type="ECO:0000256" key="2">
    <source>
        <dbReference type="ARBA" id="ARBA00022801"/>
    </source>
</evidence>
<keyword evidence="4 10" id="KW-0067">ATP-binding</keyword>
<dbReference type="Gene3D" id="3.40.91.30">
    <property type="match status" value="1"/>
</dbReference>
<dbReference type="SUPFAM" id="SSF48452">
    <property type="entry name" value="TPR-like"/>
    <property type="match status" value="1"/>
</dbReference>
<feature type="repeat" description="TPR" evidence="9">
    <location>
        <begin position="881"/>
        <end position="914"/>
    </location>
</feature>
<dbReference type="PROSITE" id="PS51198">
    <property type="entry name" value="UVRD_HELICASE_ATP_BIND"/>
    <property type="match status" value="1"/>
</dbReference>
<dbReference type="InterPro" id="IPR019734">
    <property type="entry name" value="TPR_rpt"/>
</dbReference>
<dbReference type="RefSeq" id="WP_188457521.1">
    <property type="nucleotide sequence ID" value="NZ_BMGM01000002.1"/>
</dbReference>
<feature type="domain" description="UvrD-like helicase ATP-binding" evidence="11">
    <location>
        <begin position="151"/>
        <end position="639"/>
    </location>
</feature>
<evidence type="ECO:0000256" key="5">
    <source>
        <dbReference type="ARBA" id="ARBA00023235"/>
    </source>
</evidence>
<sequence length="1132" mass="132396">MLGYIVLGTIILTSILVLIHSYAKKQKRLEDEKRQRRAEYLLKCEKRKKSLQKQLTEIKQFNLSFTKLCNKSKYLSNYDAYNFTSNYSALFNKLKITDYADLPAFQEEIRLIDTFISEYSNFKDLIKVRNNIFIRKELEKVDGLLSDVEGKSLDAQQRHAIVVNEDNNLIIAGAGSGKTLTIAGKVQYLTKRLRVNPKEILLISFTRKSADEMTERIQNKMDISLPVKTFHKLGLDIIAESTNEKPSIFGLSQKEILQLLSSFISDAKSNDPYFNNLIDFLAYYLKPYKDIHDFKSDSEHQNYLKEQKLEGYKMIRRKTKDGVEIKYRERFKSQEEVFIANFLFRNNIEYKYEESYQYKTASKKFGQYKPDFYLPEYNIYIEHFGIDENNNVPDWFKGKEGISAKQVYNYGIAWKRNEHQYNGTTLIETYSWEQKKGILLSNLQDKLENEGVEFNPMSDNEIWDYIQENTPEDIDKFTQLLNTFLVLFKSNNESISNLLFRAKQEDNQRATLFLNLFEPILKNYENYLKEHNEIDFSDMINKATTLISNSQFSSSYKYIIIDEFQDISQSRYQLIKALLDQKPNTKLFCVGDDWQSIYRFAGSDIGVFTGFSEYFETSTIKDFKRKTNKSYIEHTYRFDNKLIDLSSNFILKNPNQIEKSLKSNKQSKLNPLTIHKYNDAERNGNEAFKVLNKALDVINKKEKDNKVSILLLGRYDFEKRIIDDSQNISKQYNKLNNKYDYIFKDNHNHQINFLTVHTSKGLEADYIIILNGNSGTYGFPSEISDDSLLNFLLSKADQFPNGEERRLFYVAMTRAKKHVHILTSYEYPSKFVTEIEADEPITSLKCGWCDNGKLIERKGPYGYFYACNNFHYCNYAKKIEAEDLTTVANELSDKKDYENAIKYYLKSLEIESDNAKVQYNLARAYQQNEQFGEAKEHFSLSINLDNSNAIAFFWQGIVLLKLNLENEAIDSWLIYNELKPNQNHINYFLSVAHFKKKKIGLSFEYINKELSVNSDNDTAITFKNKLIDYASKTLNTSEKVINSTKISVIEEYIKIAISSNLDIKFSYHKSIQFDGGVKSLRTIKPSGFKTVGDSLCVIGYCYMREDDRIFNIERMSEFIINPDKIEYWSDNL</sequence>
<dbReference type="PROSITE" id="PS50005">
    <property type="entry name" value="TPR"/>
    <property type="match status" value="2"/>
</dbReference>
<keyword evidence="9" id="KW-0802">TPR repeat</keyword>
<evidence type="ECO:0000256" key="6">
    <source>
        <dbReference type="ARBA" id="ARBA00034617"/>
    </source>
</evidence>
<proteinExistence type="predicted"/>
<evidence type="ECO:0000256" key="9">
    <source>
        <dbReference type="PROSITE-ProRule" id="PRU00339"/>
    </source>
</evidence>
<evidence type="ECO:0000256" key="10">
    <source>
        <dbReference type="PROSITE-ProRule" id="PRU00560"/>
    </source>
</evidence>
<evidence type="ECO:0000313" key="12">
    <source>
        <dbReference type="EMBL" id="GGE27374.1"/>
    </source>
</evidence>
<keyword evidence="5" id="KW-0413">Isomerase</keyword>
<dbReference type="PANTHER" id="PTHR11070">
    <property type="entry name" value="UVRD / RECB / PCRA DNA HELICASE FAMILY MEMBER"/>
    <property type="match status" value="1"/>
</dbReference>
<comment type="catalytic activity">
    <reaction evidence="8">
        <text>ATP + H2O = ADP + phosphate + H(+)</text>
        <dbReference type="Rhea" id="RHEA:13065"/>
        <dbReference type="ChEBI" id="CHEBI:15377"/>
        <dbReference type="ChEBI" id="CHEBI:15378"/>
        <dbReference type="ChEBI" id="CHEBI:30616"/>
        <dbReference type="ChEBI" id="CHEBI:43474"/>
        <dbReference type="ChEBI" id="CHEBI:456216"/>
        <dbReference type="EC" id="5.6.2.4"/>
    </reaction>
</comment>
<dbReference type="InterPro" id="IPR011990">
    <property type="entry name" value="TPR-like_helical_dom_sf"/>
</dbReference>
<evidence type="ECO:0000256" key="3">
    <source>
        <dbReference type="ARBA" id="ARBA00022806"/>
    </source>
</evidence>
<dbReference type="SUPFAM" id="SSF57783">
    <property type="entry name" value="Zinc beta-ribbon"/>
    <property type="match status" value="1"/>
</dbReference>
<dbReference type="InterPro" id="IPR000212">
    <property type="entry name" value="DNA_helicase_UvrD/REP"/>
</dbReference>
<protein>
    <recommendedName>
        <fullName evidence="7">DNA 3'-5' helicase</fullName>
        <ecNumber evidence="7">5.6.2.4</ecNumber>
    </recommendedName>
</protein>
<dbReference type="Gene3D" id="3.30.65.10">
    <property type="entry name" value="Bacterial Topoisomerase I, domain 1"/>
    <property type="match status" value="1"/>
</dbReference>
<organism evidence="12 13">
    <name type="scientific">Psychroflexus planctonicus</name>
    <dbReference type="NCBI Taxonomy" id="1526575"/>
    <lineage>
        <taxon>Bacteria</taxon>
        <taxon>Pseudomonadati</taxon>
        <taxon>Bacteroidota</taxon>
        <taxon>Flavobacteriia</taxon>
        <taxon>Flavobacteriales</taxon>
        <taxon>Flavobacteriaceae</taxon>
        <taxon>Psychroflexus</taxon>
    </lineage>
</organism>
<keyword evidence="13" id="KW-1185">Reference proteome</keyword>
<dbReference type="InterPro" id="IPR027417">
    <property type="entry name" value="P-loop_NTPase"/>
</dbReference>
<evidence type="ECO:0000259" key="11">
    <source>
        <dbReference type="PROSITE" id="PS51198"/>
    </source>
</evidence>
<dbReference type="Pfam" id="PF14559">
    <property type="entry name" value="TPR_19"/>
    <property type="match status" value="1"/>
</dbReference>
<dbReference type="EMBL" id="BMGM01000002">
    <property type="protein sequence ID" value="GGE27374.1"/>
    <property type="molecule type" value="Genomic_DNA"/>
</dbReference>
<feature type="repeat" description="TPR" evidence="9">
    <location>
        <begin position="915"/>
        <end position="948"/>
    </location>
</feature>
<keyword evidence="3 10" id="KW-0347">Helicase</keyword>
<dbReference type="Pfam" id="PF00580">
    <property type="entry name" value="UvrD-helicase"/>
    <property type="match status" value="2"/>
</dbReference>
<evidence type="ECO:0000313" key="13">
    <source>
        <dbReference type="Proteomes" id="UP000599179"/>
    </source>
</evidence>
<evidence type="ECO:0000256" key="7">
    <source>
        <dbReference type="ARBA" id="ARBA00034808"/>
    </source>
</evidence>
<dbReference type="EC" id="5.6.2.4" evidence="7"/>
<dbReference type="PANTHER" id="PTHR11070:SF63">
    <property type="entry name" value="DNA HELICASE IV"/>
    <property type="match status" value="1"/>
</dbReference>